<proteinExistence type="predicted"/>
<sequence>MSRPRKWSLREMLDSIFSVFRGGITWRATASRSSPWQTIDYSHRLWRRQGVWQA</sequence>
<keyword evidence="3" id="KW-1185">Reference proteome</keyword>
<gene>
    <name evidence="2" type="ORF">GO986_20640</name>
</gene>
<accession>A0A7C9I1T7</accession>
<evidence type="ECO:0000313" key="2">
    <source>
        <dbReference type="EMBL" id="MVN89148.1"/>
    </source>
</evidence>
<dbReference type="EMBL" id="WQLB01000045">
    <property type="protein sequence ID" value="MVN89148.1"/>
    <property type="molecule type" value="Genomic_DNA"/>
</dbReference>
<reference evidence="2 3" key="1">
    <citation type="submission" date="2019-12" db="EMBL/GenBank/DDBJ databases">
        <title>Deinococcus sp. HMF7620 Genome sequencing and assembly.</title>
        <authorList>
            <person name="Kang H."/>
            <person name="Kim H."/>
            <person name="Joh K."/>
        </authorList>
    </citation>
    <scope>NUCLEOTIDE SEQUENCE [LARGE SCALE GENOMIC DNA]</scope>
    <source>
        <strain evidence="2 3">HMF7620</strain>
    </source>
</reference>
<evidence type="ECO:0000313" key="3">
    <source>
        <dbReference type="Proteomes" id="UP000483286"/>
    </source>
</evidence>
<dbReference type="Pfam" id="PF13340">
    <property type="entry name" value="DUF4096"/>
    <property type="match status" value="1"/>
</dbReference>
<dbReference type="AlphaFoldDB" id="A0A7C9I1T7"/>
<dbReference type="Proteomes" id="UP000483286">
    <property type="component" value="Unassembled WGS sequence"/>
</dbReference>
<name>A0A7C9I1T7_9DEIO</name>
<protein>
    <submittedName>
        <fullName evidence="2">Transposase</fullName>
    </submittedName>
</protein>
<feature type="domain" description="Insertion element IS402-like" evidence="1">
    <location>
        <begin position="3"/>
        <end position="53"/>
    </location>
</feature>
<dbReference type="InterPro" id="IPR025161">
    <property type="entry name" value="IS402-like_dom"/>
</dbReference>
<comment type="caution">
    <text evidence="2">The sequence shown here is derived from an EMBL/GenBank/DDBJ whole genome shotgun (WGS) entry which is preliminary data.</text>
</comment>
<organism evidence="2 3">
    <name type="scientific">Deinococcus arboris</name>
    <dbReference type="NCBI Taxonomy" id="2682977"/>
    <lineage>
        <taxon>Bacteria</taxon>
        <taxon>Thermotogati</taxon>
        <taxon>Deinococcota</taxon>
        <taxon>Deinococci</taxon>
        <taxon>Deinococcales</taxon>
        <taxon>Deinococcaceae</taxon>
        <taxon>Deinococcus</taxon>
    </lineage>
</organism>
<evidence type="ECO:0000259" key="1">
    <source>
        <dbReference type="Pfam" id="PF13340"/>
    </source>
</evidence>